<reference evidence="3" key="1">
    <citation type="journal article" date="2018" name="PLoS Negl. Trop. Dis.">
        <title>Sialome diversity of ticks revealed by RNAseq of single tick salivary glands.</title>
        <authorList>
            <person name="Perner J."/>
            <person name="Kropackova S."/>
            <person name="Kopacek P."/>
            <person name="Ribeiro J.M."/>
        </authorList>
    </citation>
    <scope>NUCLEOTIDE SEQUENCE</scope>
    <source>
        <strain evidence="3">Siblings of single egg batch collected in Ceske Budejovice</strain>
        <tissue evidence="3">Salivary glands</tissue>
    </source>
</reference>
<keyword evidence="2" id="KW-0732">Signal</keyword>
<keyword evidence="1" id="KW-0812">Transmembrane</keyword>
<dbReference type="AlphaFoldDB" id="A0A147BNU4"/>
<name>A0A147BNU4_IXORI</name>
<keyword evidence="1" id="KW-0472">Membrane</keyword>
<evidence type="ECO:0000313" key="3">
    <source>
        <dbReference type="EMBL" id="JAR92446.1"/>
    </source>
</evidence>
<protein>
    <recommendedName>
        <fullName evidence="4">Secreted protein</fullName>
    </recommendedName>
</protein>
<organism evidence="3">
    <name type="scientific">Ixodes ricinus</name>
    <name type="common">Common tick</name>
    <name type="synonym">Acarus ricinus</name>
    <dbReference type="NCBI Taxonomy" id="34613"/>
    <lineage>
        <taxon>Eukaryota</taxon>
        <taxon>Metazoa</taxon>
        <taxon>Ecdysozoa</taxon>
        <taxon>Arthropoda</taxon>
        <taxon>Chelicerata</taxon>
        <taxon>Arachnida</taxon>
        <taxon>Acari</taxon>
        <taxon>Parasitiformes</taxon>
        <taxon>Ixodida</taxon>
        <taxon>Ixodoidea</taxon>
        <taxon>Ixodidae</taxon>
        <taxon>Ixodinae</taxon>
        <taxon>Ixodes</taxon>
    </lineage>
</organism>
<proteinExistence type="predicted"/>
<feature type="chain" id="PRO_5007542811" description="Secreted protein" evidence="2">
    <location>
        <begin position="23"/>
        <end position="142"/>
    </location>
</feature>
<feature type="transmembrane region" description="Helical" evidence="1">
    <location>
        <begin position="74"/>
        <end position="98"/>
    </location>
</feature>
<dbReference type="EMBL" id="GEGO01002958">
    <property type="protein sequence ID" value="JAR92446.1"/>
    <property type="molecule type" value="Transcribed_RNA"/>
</dbReference>
<evidence type="ECO:0000256" key="1">
    <source>
        <dbReference type="SAM" id="Phobius"/>
    </source>
</evidence>
<evidence type="ECO:0008006" key="4">
    <source>
        <dbReference type="Google" id="ProtNLM"/>
    </source>
</evidence>
<feature type="signal peptide" evidence="2">
    <location>
        <begin position="1"/>
        <end position="22"/>
    </location>
</feature>
<accession>A0A147BNU4</accession>
<evidence type="ECO:0000256" key="2">
    <source>
        <dbReference type="SAM" id="SignalP"/>
    </source>
</evidence>
<sequence>MLVWEFVTLCVIAAQVAKMSFGYPSNCLATCEPKRSLPCCEWQGVEVFFPRLPVQCNLHFSGRRGSLNPFCVSLVPVVVVMTVMMILVCFSLLMWPFFKFFQLEQYFQRLKNPKLRVRPLLLTSFFSDWEGATRNYNQRKMS</sequence>
<keyword evidence="1" id="KW-1133">Transmembrane helix</keyword>